<comment type="caution">
    <text evidence="5">The sequence shown here is derived from an EMBL/GenBank/DDBJ whole genome shotgun (WGS) entry which is preliminary data.</text>
</comment>
<keyword evidence="3 5" id="KW-0808">Transferase</keyword>
<dbReference type="GO" id="GO:0032259">
    <property type="term" value="P:methylation"/>
    <property type="evidence" value="ECO:0007669"/>
    <property type="project" value="UniProtKB-KW"/>
</dbReference>
<comment type="similarity">
    <text evidence="1">Belongs to the methyltransferase superfamily.</text>
</comment>
<organism evidence="5">
    <name type="scientific">candidate division CPR3 bacterium</name>
    <dbReference type="NCBI Taxonomy" id="2268181"/>
    <lineage>
        <taxon>Bacteria</taxon>
        <taxon>Bacteria division CPR3</taxon>
    </lineage>
</organism>
<keyword evidence="2 5" id="KW-0489">Methyltransferase</keyword>
<protein>
    <submittedName>
        <fullName evidence="5">Class I SAM-dependent methyltransferase</fullName>
    </submittedName>
</protein>
<dbReference type="InterPro" id="IPR051052">
    <property type="entry name" value="Diverse_substrate_MTase"/>
</dbReference>
<dbReference type="AlphaFoldDB" id="A0A7C5YRS5"/>
<dbReference type="PANTHER" id="PTHR44942">
    <property type="entry name" value="METHYLTRANSF_11 DOMAIN-CONTAINING PROTEIN"/>
    <property type="match status" value="1"/>
</dbReference>
<gene>
    <name evidence="5" type="ORF">ENL96_00680</name>
</gene>
<dbReference type="GO" id="GO:0008757">
    <property type="term" value="F:S-adenosylmethionine-dependent methyltransferase activity"/>
    <property type="evidence" value="ECO:0007669"/>
    <property type="project" value="InterPro"/>
</dbReference>
<proteinExistence type="inferred from homology"/>
<dbReference type="CDD" id="cd02440">
    <property type="entry name" value="AdoMet_MTases"/>
    <property type="match status" value="1"/>
</dbReference>
<evidence type="ECO:0000256" key="3">
    <source>
        <dbReference type="ARBA" id="ARBA00022679"/>
    </source>
</evidence>
<dbReference type="InterPro" id="IPR029063">
    <property type="entry name" value="SAM-dependent_MTases_sf"/>
</dbReference>
<dbReference type="PANTHER" id="PTHR44942:SF4">
    <property type="entry name" value="METHYLTRANSFERASE TYPE 11 DOMAIN-CONTAINING PROTEIN"/>
    <property type="match status" value="1"/>
</dbReference>
<evidence type="ECO:0000313" key="5">
    <source>
        <dbReference type="EMBL" id="HHR92015.1"/>
    </source>
</evidence>
<dbReference type="EMBL" id="DRVY01000021">
    <property type="protein sequence ID" value="HHR92015.1"/>
    <property type="molecule type" value="Genomic_DNA"/>
</dbReference>
<accession>A0A7C5YRS5</accession>
<dbReference type="Pfam" id="PF08241">
    <property type="entry name" value="Methyltransf_11"/>
    <property type="match status" value="1"/>
</dbReference>
<evidence type="ECO:0000256" key="2">
    <source>
        <dbReference type="ARBA" id="ARBA00022603"/>
    </source>
</evidence>
<evidence type="ECO:0000256" key="1">
    <source>
        <dbReference type="ARBA" id="ARBA00008361"/>
    </source>
</evidence>
<dbReference type="Gene3D" id="3.40.50.150">
    <property type="entry name" value="Vaccinia Virus protein VP39"/>
    <property type="match status" value="1"/>
</dbReference>
<sequence>MVDIADYDKSKYDYEQYWINRQYEDLSERIALKKMISNISTKRCGIIADLGCGYGRLLPVYFEQFRHIILFDYSLELLRKAHNIYKNKQNISYILGNVYKMPFKDKSIDVVLLVRVLHHIEDVFRLFREFERVVRFNLIIDCPNKRHFISILRGLFTGSLKEVLSNAPYKQPPKKSETISGNVKQIFYNYNPKWIEKIANDVSGGNLTVSRILSVSNLRNPFVKKMVPLFILKFLEDKLQKPFSYILFGPSIWMLFSRRSANVPKADNKHFSLRESLLCPACHSDLLFNKTEFFCNKCNKSYRLLENSIWDFRVN</sequence>
<dbReference type="InterPro" id="IPR013216">
    <property type="entry name" value="Methyltransf_11"/>
</dbReference>
<feature type="domain" description="Methyltransferase type 11" evidence="4">
    <location>
        <begin position="49"/>
        <end position="135"/>
    </location>
</feature>
<dbReference type="SUPFAM" id="SSF53335">
    <property type="entry name" value="S-adenosyl-L-methionine-dependent methyltransferases"/>
    <property type="match status" value="1"/>
</dbReference>
<name>A0A7C5YRS5_UNCC3</name>
<reference evidence="5" key="1">
    <citation type="journal article" date="2020" name="mSystems">
        <title>Genome- and Community-Level Interaction Insights into Carbon Utilization and Element Cycling Functions of Hydrothermarchaeota in Hydrothermal Sediment.</title>
        <authorList>
            <person name="Zhou Z."/>
            <person name="Liu Y."/>
            <person name="Xu W."/>
            <person name="Pan J."/>
            <person name="Luo Z.H."/>
            <person name="Li M."/>
        </authorList>
    </citation>
    <scope>NUCLEOTIDE SEQUENCE [LARGE SCALE GENOMIC DNA]</scope>
    <source>
        <strain evidence="5">SpSt-1042</strain>
    </source>
</reference>
<evidence type="ECO:0000259" key="4">
    <source>
        <dbReference type="Pfam" id="PF08241"/>
    </source>
</evidence>